<organism evidence="1 2">
    <name type="scientific">Actinoplanes derwentensis</name>
    <dbReference type="NCBI Taxonomy" id="113562"/>
    <lineage>
        <taxon>Bacteria</taxon>
        <taxon>Bacillati</taxon>
        <taxon>Actinomycetota</taxon>
        <taxon>Actinomycetes</taxon>
        <taxon>Micromonosporales</taxon>
        <taxon>Micromonosporaceae</taxon>
        <taxon>Actinoplanes</taxon>
    </lineage>
</organism>
<dbReference type="RefSeq" id="WP_092543965.1">
    <property type="nucleotide sequence ID" value="NZ_BOMJ01000039.1"/>
</dbReference>
<dbReference type="EMBL" id="LT629758">
    <property type="protein sequence ID" value="SDS99691.1"/>
    <property type="molecule type" value="Genomic_DNA"/>
</dbReference>
<keyword evidence="2" id="KW-1185">Reference proteome</keyword>
<gene>
    <name evidence="1" type="ORF">SAMN04489716_2209</name>
</gene>
<proteinExistence type="predicted"/>
<protein>
    <submittedName>
        <fullName evidence="1">Uncharacterized protein</fullName>
    </submittedName>
</protein>
<evidence type="ECO:0000313" key="1">
    <source>
        <dbReference type="EMBL" id="SDS99691.1"/>
    </source>
</evidence>
<sequence length="110" mass="11262">MPDRPGEVHAMPDRHTAVRAGSDWSAAVRAVSGGRGADRIVDTAGDLEQSLRALAVVALVGSLAGPSIGAPRPVDSRLLFGVAGAVRAIAVGSRAQLAPRLSSCHQPQSY</sequence>
<dbReference type="Proteomes" id="UP000198688">
    <property type="component" value="Chromosome I"/>
</dbReference>
<name>A0A1H1WSQ9_9ACTN</name>
<reference evidence="1 2" key="1">
    <citation type="submission" date="2016-10" db="EMBL/GenBank/DDBJ databases">
        <authorList>
            <person name="de Groot N.N."/>
        </authorList>
    </citation>
    <scope>NUCLEOTIDE SEQUENCE [LARGE SCALE GENOMIC DNA]</scope>
    <source>
        <strain evidence="1 2">DSM 43941</strain>
    </source>
</reference>
<dbReference type="Gene3D" id="3.90.180.10">
    <property type="entry name" value="Medium-chain alcohol dehydrogenases, catalytic domain"/>
    <property type="match status" value="1"/>
</dbReference>
<accession>A0A1H1WSQ9</accession>
<dbReference type="Gene3D" id="3.40.50.720">
    <property type="entry name" value="NAD(P)-binding Rossmann-like Domain"/>
    <property type="match status" value="1"/>
</dbReference>
<dbReference type="STRING" id="113562.SAMN04489716_2209"/>
<dbReference type="AlphaFoldDB" id="A0A1H1WSQ9"/>
<evidence type="ECO:0000313" key="2">
    <source>
        <dbReference type="Proteomes" id="UP000198688"/>
    </source>
</evidence>